<dbReference type="InterPro" id="IPR001357">
    <property type="entry name" value="BRCT_dom"/>
</dbReference>
<dbReference type="AlphaFoldDB" id="A0A9P4P601"/>
<dbReference type="GO" id="GO:0007095">
    <property type="term" value="P:mitotic G2 DNA damage checkpoint signaling"/>
    <property type="evidence" value="ECO:0007669"/>
    <property type="project" value="TreeGrafter"/>
</dbReference>
<name>A0A9P4P601_9PLEO</name>
<dbReference type="PANTHER" id="PTHR13561:SF20">
    <property type="entry name" value="DNA TOPOISOMERASE 2-BINDING PROTEIN 1"/>
    <property type="match status" value="1"/>
</dbReference>
<protein>
    <recommendedName>
        <fullName evidence="3">BRCT domain-containing protein</fullName>
    </recommendedName>
</protein>
<feature type="compositionally biased region" description="Polar residues" evidence="2">
    <location>
        <begin position="731"/>
        <end position="750"/>
    </location>
</feature>
<evidence type="ECO:0000313" key="5">
    <source>
        <dbReference type="Proteomes" id="UP000799764"/>
    </source>
</evidence>
<keyword evidence="5" id="KW-1185">Reference proteome</keyword>
<dbReference type="Proteomes" id="UP000799764">
    <property type="component" value="Unassembled WGS sequence"/>
</dbReference>
<dbReference type="Pfam" id="PF12738">
    <property type="entry name" value="PTCB-BRCT"/>
    <property type="match status" value="2"/>
</dbReference>
<dbReference type="EMBL" id="MU001510">
    <property type="protein sequence ID" value="KAF2439014.1"/>
    <property type="molecule type" value="Genomic_DNA"/>
</dbReference>
<organism evidence="4 5">
    <name type="scientific">Karstenula rhodostoma CBS 690.94</name>
    <dbReference type="NCBI Taxonomy" id="1392251"/>
    <lineage>
        <taxon>Eukaryota</taxon>
        <taxon>Fungi</taxon>
        <taxon>Dikarya</taxon>
        <taxon>Ascomycota</taxon>
        <taxon>Pezizomycotina</taxon>
        <taxon>Dothideomycetes</taxon>
        <taxon>Pleosporomycetidae</taxon>
        <taxon>Pleosporales</taxon>
        <taxon>Massarineae</taxon>
        <taxon>Didymosphaeriaceae</taxon>
        <taxon>Karstenula</taxon>
    </lineage>
</organism>
<dbReference type="CDD" id="cd17723">
    <property type="entry name" value="BRCT_Rad4_rpt4"/>
    <property type="match status" value="1"/>
</dbReference>
<feature type="region of interest" description="Disordered" evidence="2">
    <location>
        <begin position="258"/>
        <end position="314"/>
    </location>
</feature>
<evidence type="ECO:0000256" key="1">
    <source>
        <dbReference type="ARBA" id="ARBA00022737"/>
    </source>
</evidence>
<gene>
    <name evidence="4" type="ORF">P171DRAFT_525588</name>
</gene>
<dbReference type="GO" id="GO:0033314">
    <property type="term" value="P:mitotic DNA replication checkpoint signaling"/>
    <property type="evidence" value="ECO:0007669"/>
    <property type="project" value="TreeGrafter"/>
</dbReference>
<feature type="domain" description="BRCT" evidence="3">
    <location>
        <begin position="315"/>
        <end position="414"/>
    </location>
</feature>
<reference evidence="4" key="1">
    <citation type="journal article" date="2020" name="Stud. Mycol.">
        <title>101 Dothideomycetes genomes: a test case for predicting lifestyles and emergence of pathogens.</title>
        <authorList>
            <person name="Haridas S."/>
            <person name="Albert R."/>
            <person name="Binder M."/>
            <person name="Bloem J."/>
            <person name="Labutti K."/>
            <person name="Salamov A."/>
            <person name="Andreopoulos B."/>
            <person name="Baker S."/>
            <person name="Barry K."/>
            <person name="Bills G."/>
            <person name="Bluhm B."/>
            <person name="Cannon C."/>
            <person name="Castanera R."/>
            <person name="Culley D."/>
            <person name="Daum C."/>
            <person name="Ezra D."/>
            <person name="Gonzalez J."/>
            <person name="Henrissat B."/>
            <person name="Kuo A."/>
            <person name="Liang C."/>
            <person name="Lipzen A."/>
            <person name="Lutzoni F."/>
            <person name="Magnuson J."/>
            <person name="Mondo S."/>
            <person name="Nolan M."/>
            <person name="Ohm R."/>
            <person name="Pangilinan J."/>
            <person name="Park H.-J."/>
            <person name="Ramirez L."/>
            <person name="Alfaro M."/>
            <person name="Sun H."/>
            <person name="Tritt A."/>
            <person name="Yoshinaga Y."/>
            <person name="Zwiers L.-H."/>
            <person name="Turgeon B."/>
            <person name="Goodwin S."/>
            <person name="Spatafora J."/>
            <person name="Crous P."/>
            <person name="Grigoriev I."/>
        </authorList>
    </citation>
    <scope>NUCLEOTIDE SEQUENCE</scope>
    <source>
        <strain evidence="4">CBS 690.94</strain>
    </source>
</reference>
<dbReference type="Gene3D" id="3.40.50.10190">
    <property type="entry name" value="BRCT domain"/>
    <property type="match status" value="4"/>
</dbReference>
<evidence type="ECO:0000256" key="2">
    <source>
        <dbReference type="SAM" id="MobiDB-lite"/>
    </source>
</evidence>
<keyword evidence="1" id="KW-0677">Repeat</keyword>
<evidence type="ECO:0000259" key="3">
    <source>
        <dbReference type="PROSITE" id="PS50172"/>
    </source>
</evidence>
<sequence>MSTIAGAYGTSQMPLAGAILCFTSVAPEQRTELSVIGAQMGAQVKLDLTSDVTHLIVGSTNSAKYRYVAKAREDVKVLFPEWIHAVQKVWMAGEDVNTAELEEQWTLPTFYGLKICLTGFDNPEQRKYIQETVTTNGAEYHGDLTKAVTHLVAASPSGSKYEHAVNWRMKIVTWEWFEQSRQRGMALDEAYYHPTMPVEERGLGAWDRRRSTSPMLGKRMRTAEQIEPLLNPSRRKLRRAASTRLSGQTEALWAGITAGGLEKKPDDGDDWTENSIAQPDPQPEIEHRTMPVVESHSMQPRKDPASRPRGPFSDDHDGIFAGRVVYLRGFDKNKTNILREHLDSNGAVVVCDAAELEKIAADDLGEGFVLVPHDAQPDLTSLPDAAGAMSIVTNWWVERCLHGKCLVDPTDFILCKPFDKLNTSRLAGLTINSTGFTGIELLHVTKAVAMFGGTYDEILSPKVSVLVCRNDKPNSDKVKYAADKRIPVVHADWLWACITSVEVQPYDAYSLKAVPSQPPQPSRKPNDSSNKAVPTAPLSKEDSIKLQQKKAQKSRLALDTRGNSRRPGALELSASGPPTPSTTGSSTNPKATNTQSKHSSLSFEQDAQFPGSYDGTASLPLQDVDVNSPRKPSTSSTDSTAFPKPADPPAKPAPVQRNTRPVRQPSPDSVIPPDSEPPVEAVTEAPVAPPPEKDYSDIMSKLLASRKMSAPVEKEEDRGRRKRRPLGRAQSGRSNTSNADDLFSRQSSDSKVVEEEEMGEEDGHVLEAFKPPEPSQMLGWDSPGAQRAREKMIRAIGGNLATEFPVIEETRVVKDAVSDTSLSMGRASRKRR</sequence>
<dbReference type="OrthoDB" id="251770at2759"/>
<dbReference type="SMART" id="SM00292">
    <property type="entry name" value="BRCT"/>
    <property type="match status" value="3"/>
</dbReference>
<dbReference type="SUPFAM" id="SSF52113">
    <property type="entry name" value="BRCT domain"/>
    <property type="match status" value="4"/>
</dbReference>
<feature type="domain" description="BRCT" evidence="3">
    <location>
        <begin position="10"/>
        <end position="83"/>
    </location>
</feature>
<feature type="compositionally biased region" description="Basic and acidic residues" evidence="2">
    <location>
        <begin position="300"/>
        <end position="314"/>
    </location>
</feature>
<dbReference type="InterPro" id="IPR036420">
    <property type="entry name" value="BRCT_dom_sf"/>
</dbReference>
<dbReference type="Pfam" id="PF00533">
    <property type="entry name" value="BRCT"/>
    <property type="match status" value="1"/>
</dbReference>
<dbReference type="CDD" id="cd17731">
    <property type="entry name" value="BRCT_TopBP1_rpt2_like"/>
    <property type="match status" value="1"/>
</dbReference>
<dbReference type="InterPro" id="IPR059215">
    <property type="entry name" value="BRCT2_TopBP1-like"/>
</dbReference>
<feature type="region of interest" description="Disordered" evidence="2">
    <location>
        <begin position="514"/>
        <end position="786"/>
    </location>
</feature>
<dbReference type="GO" id="GO:0006270">
    <property type="term" value="P:DNA replication initiation"/>
    <property type="evidence" value="ECO:0007669"/>
    <property type="project" value="TreeGrafter"/>
</dbReference>
<feature type="domain" description="BRCT" evidence="3">
    <location>
        <begin position="421"/>
        <end position="511"/>
    </location>
</feature>
<dbReference type="PROSITE" id="PS50172">
    <property type="entry name" value="BRCT"/>
    <property type="match status" value="4"/>
</dbReference>
<feature type="domain" description="BRCT" evidence="3">
    <location>
        <begin position="110"/>
        <end position="194"/>
    </location>
</feature>
<proteinExistence type="predicted"/>
<comment type="caution">
    <text evidence="4">The sequence shown here is derived from an EMBL/GenBank/DDBJ whole genome shotgun (WGS) entry which is preliminary data.</text>
</comment>
<accession>A0A9P4P601</accession>
<dbReference type="PANTHER" id="PTHR13561">
    <property type="entry name" value="DNA REPLICATION REGULATOR DPB11-RELATED"/>
    <property type="match status" value="1"/>
</dbReference>
<feature type="compositionally biased region" description="Polar residues" evidence="2">
    <location>
        <begin position="630"/>
        <end position="640"/>
    </location>
</feature>
<evidence type="ECO:0000313" key="4">
    <source>
        <dbReference type="EMBL" id="KAF2439014.1"/>
    </source>
</evidence>
<dbReference type="CDD" id="cd18433">
    <property type="entry name" value="BRCT_Rad4_rpt3"/>
    <property type="match status" value="1"/>
</dbReference>
<feature type="compositionally biased region" description="Polar residues" evidence="2">
    <location>
        <begin position="590"/>
        <end position="605"/>
    </location>
</feature>